<dbReference type="InterPro" id="IPR014720">
    <property type="entry name" value="dsRBD_dom"/>
</dbReference>
<feature type="active site" evidence="15">
    <location>
        <position position="60"/>
    </location>
</feature>
<comment type="similarity">
    <text evidence="3">Belongs to the ribonuclease III family.</text>
</comment>
<protein>
    <recommendedName>
        <fullName evidence="15">Ribonuclease 3</fullName>
        <ecNumber evidence="15">3.1.26.3</ecNumber>
    </recommendedName>
    <alternativeName>
        <fullName evidence="15">Ribonuclease III</fullName>
        <shortName evidence="15">RNase III</shortName>
    </alternativeName>
</protein>
<evidence type="ECO:0000256" key="15">
    <source>
        <dbReference type="HAMAP-Rule" id="MF_00104"/>
    </source>
</evidence>
<dbReference type="GO" id="GO:0046872">
    <property type="term" value="F:metal ion binding"/>
    <property type="evidence" value="ECO:0007669"/>
    <property type="project" value="UniProtKB-KW"/>
</dbReference>
<evidence type="ECO:0000256" key="11">
    <source>
        <dbReference type="ARBA" id="ARBA00022759"/>
    </source>
</evidence>
<dbReference type="Pfam" id="PF00035">
    <property type="entry name" value="dsrm"/>
    <property type="match status" value="1"/>
</dbReference>
<dbReference type="NCBIfam" id="TIGR02191">
    <property type="entry name" value="RNaseIII"/>
    <property type="match status" value="1"/>
</dbReference>
<evidence type="ECO:0000256" key="5">
    <source>
        <dbReference type="ARBA" id="ARBA00022490"/>
    </source>
</evidence>
<reference evidence="18 19" key="1">
    <citation type="submission" date="2019-06" db="EMBL/GenBank/DDBJ databases">
        <title>Sequencing the genomes of 1000 actinobacteria strains.</title>
        <authorList>
            <person name="Klenk H.-P."/>
        </authorList>
    </citation>
    <scope>NUCLEOTIDE SEQUENCE [LARGE SCALE GENOMIC DNA]</scope>
    <source>
        <strain evidence="18 19">DSM 18935</strain>
    </source>
</reference>
<dbReference type="HAMAP" id="MF_00104">
    <property type="entry name" value="RNase_III"/>
    <property type="match status" value="1"/>
</dbReference>
<dbReference type="SMART" id="SM00358">
    <property type="entry name" value="DSRM"/>
    <property type="match status" value="1"/>
</dbReference>
<evidence type="ECO:0000259" key="16">
    <source>
        <dbReference type="PROSITE" id="PS50137"/>
    </source>
</evidence>
<feature type="domain" description="DRBM" evidence="16">
    <location>
        <begin position="174"/>
        <end position="242"/>
    </location>
</feature>
<dbReference type="Pfam" id="PF14622">
    <property type="entry name" value="Ribonucleas_3_3"/>
    <property type="match status" value="1"/>
</dbReference>
<keyword evidence="8 15" id="KW-0819">tRNA processing</keyword>
<evidence type="ECO:0000256" key="10">
    <source>
        <dbReference type="ARBA" id="ARBA00022723"/>
    </source>
</evidence>
<dbReference type="OrthoDB" id="9805026at2"/>
<evidence type="ECO:0000313" key="18">
    <source>
        <dbReference type="EMBL" id="TWD14306.1"/>
    </source>
</evidence>
<comment type="cofactor">
    <cofactor evidence="15">
        <name>Mg(2+)</name>
        <dbReference type="ChEBI" id="CHEBI:18420"/>
    </cofactor>
</comment>
<evidence type="ECO:0000256" key="6">
    <source>
        <dbReference type="ARBA" id="ARBA00022552"/>
    </source>
</evidence>
<dbReference type="EC" id="3.1.26.3" evidence="15"/>
<dbReference type="Gene3D" id="1.10.1520.10">
    <property type="entry name" value="Ribonuclease III domain"/>
    <property type="match status" value="1"/>
</dbReference>
<comment type="subcellular location">
    <subcellularLocation>
        <location evidence="2 15">Cytoplasm</location>
    </subcellularLocation>
</comment>
<feature type="binding site" evidence="15">
    <location>
        <position position="56"/>
    </location>
    <ligand>
        <name>Mg(2+)</name>
        <dbReference type="ChEBI" id="CHEBI:18420"/>
    </ligand>
</feature>
<dbReference type="FunFam" id="1.10.1520.10:FF:000001">
    <property type="entry name" value="Ribonuclease 3"/>
    <property type="match status" value="1"/>
</dbReference>
<dbReference type="GO" id="GO:0003725">
    <property type="term" value="F:double-stranded RNA binding"/>
    <property type="evidence" value="ECO:0007669"/>
    <property type="project" value="TreeGrafter"/>
</dbReference>
<dbReference type="EMBL" id="VIUW01000003">
    <property type="protein sequence ID" value="TWD14306.1"/>
    <property type="molecule type" value="Genomic_DNA"/>
</dbReference>
<sequence length="247" mass="26562">MTAQRDTIAQRPVEELLVTLTELTEEPLDEPLLVRALTHRSYSYENGGVPHNERMELLGDSVLGLVVTDHLFRTHGDLSEGELAKLRAAVVNMHALAEVSRTIDLGHFVRLGKGEEGTGGREKESILADTLEAVIGCTYLSSPHPRGFDAAGRLVHALLGPVMRRSATLGAALDWKTSLQEVAAKIGEGVVRYHVEASGPDHEKVFAATVVVDGVERGSGSGRTKKVAEQQAAEGAYQLLAAQLEQS</sequence>
<keyword evidence="15" id="KW-0699">rRNA-binding</keyword>
<name>A0A560W9J7_9MICO</name>
<proteinExistence type="inferred from homology"/>
<dbReference type="GO" id="GO:0019843">
    <property type="term" value="F:rRNA binding"/>
    <property type="evidence" value="ECO:0007669"/>
    <property type="project" value="UniProtKB-KW"/>
</dbReference>
<evidence type="ECO:0000256" key="14">
    <source>
        <dbReference type="ARBA" id="ARBA00022884"/>
    </source>
</evidence>
<dbReference type="RefSeq" id="WP_144857190.1">
    <property type="nucleotide sequence ID" value="NZ_BAAAYT010000005.1"/>
</dbReference>
<feature type="active site" evidence="15">
    <location>
        <position position="132"/>
    </location>
</feature>
<keyword evidence="5 15" id="KW-0963">Cytoplasm</keyword>
<comment type="catalytic activity">
    <reaction evidence="1 15">
        <text>Endonucleolytic cleavage to 5'-phosphomonoester.</text>
        <dbReference type="EC" id="3.1.26.3"/>
    </reaction>
</comment>
<keyword evidence="14 15" id="KW-0694">RNA-binding</keyword>
<keyword evidence="13 15" id="KW-0460">Magnesium</keyword>
<dbReference type="PROSITE" id="PS50137">
    <property type="entry name" value="DS_RBD"/>
    <property type="match status" value="1"/>
</dbReference>
<organism evidence="18 19">
    <name type="scientific">Marihabitans asiaticum</name>
    <dbReference type="NCBI Taxonomy" id="415218"/>
    <lineage>
        <taxon>Bacteria</taxon>
        <taxon>Bacillati</taxon>
        <taxon>Actinomycetota</taxon>
        <taxon>Actinomycetes</taxon>
        <taxon>Micrococcales</taxon>
        <taxon>Intrasporangiaceae</taxon>
        <taxon>Marihabitans</taxon>
    </lineage>
</organism>
<evidence type="ECO:0000256" key="3">
    <source>
        <dbReference type="ARBA" id="ARBA00010183"/>
    </source>
</evidence>
<dbReference type="PANTHER" id="PTHR11207:SF0">
    <property type="entry name" value="RIBONUCLEASE 3"/>
    <property type="match status" value="1"/>
</dbReference>
<dbReference type="InterPro" id="IPR011907">
    <property type="entry name" value="RNase_III"/>
</dbReference>
<dbReference type="SUPFAM" id="SSF69065">
    <property type="entry name" value="RNase III domain-like"/>
    <property type="match status" value="1"/>
</dbReference>
<dbReference type="PROSITE" id="PS50142">
    <property type="entry name" value="RNASE_3_2"/>
    <property type="match status" value="1"/>
</dbReference>
<comment type="caution">
    <text evidence="18">The sequence shown here is derived from an EMBL/GenBank/DDBJ whole genome shotgun (WGS) entry which is preliminary data.</text>
</comment>
<evidence type="ECO:0000256" key="12">
    <source>
        <dbReference type="ARBA" id="ARBA00022801"/>
    </source>
</evidence>
<dbReference type="GO" id="GO:0006397">
    <property type="term" value="P:mRNA processing"/>
    <property type="evidence" value="ECO:0007669"/>
    <property type="project" value="UniProtKB-UniRule"/>
</dbReference>
<dbReference type="AlphaFoldDB" id="A0A560W9J7"/>
<evidence type="ECO:0000256" key="8">
    <source>
        <dbReference type="ARBA" id="ARBA00022694"/>
    </source>
</evidence>
<keyword evidence="6 15" id="KW-0698">rRNA processing</keyword>
<dbReference type="SUPFAM" id="SSF54768">
    <property type="entry name" value="dsRNA-binding domain-like"/>
    <property type="match status" value="1"/>
</dbReference>
<dbReference type="InterPro" id="IPR036389">
    <property type="entry name" value="RNase_III_sf"/>
</dbReference>
<dbReference type="SMART" id="SM00535">
    <property type="entry name" value="RIBOc"/>
    <property type="match status" value="1"/>
</dbReference>
<evidence type="ECO:0000256" key="7">
    <source>
        <dbReference type="ARBA" id="ARBA00022664"/>
    </source>
</evidence>
<keyword evidence="12 15" id="KW-0378">Hydrolase</keyword>
<dbReference type="GO" id="GO:0006364">
    <property type="term" value="P:rRNA processing"/>
    <property type="evidence" value="ECO:0007669"/>
    <property type="project" value="UniProtKB-UniRule"/>
</dbReference>
<accession>A0A560W9J7</accession>
<evidence type="ECO:0000313" key="19">
    <source>
        <dbReference type="Proteomes" id="UP000315628"/>
    </source>
</evidence>
<dbReference type="Gene3D" id="3.30.160.20">
    <property type="match status" value="1"/>
</dbReference>
<keyword evidence="11 15" id="KW-0255">Endonuclease</keyword>
<dbReference type="PANTHER" id="PTHR11207">
    <property type="entry name" value="RIBONUCLEASE III"/>
    <property type="match status" value="1"/>
</dbReference>
<dbReference type="GO" id="GO:0008033">
    <property type="term" value="P:tRNA processing"/>
    <property type="evidence" value="ECO:0007669"/>
    <property type="project" value="UniProtKB-KW"/>
</dbReference>
<dbReference type="Proteomes" id="UP000315628">
    <property type="component" value="Unassembled WGS sequence"/>
</dbReference>
<evidence type="ECO:0000256" key="2">
    <source>
        <dbReference type="ARBA" id="ARBA00004496"/>
    </source>
</evidence>
<keyword evidence="7 15" id="KW-0507">mRNA processing</keyword>
<dbReference type="FunFam" id="3.30.160.20:FF:000003">
    <property type="entry name" value="Ribonuclease 3"/>
    <property type="match status" value="1"/>
</dbReference>
<dbReference type="GO" id="GO:0042802">
    <property type="term" value="F:identical protein binding"/>
    <property type="evidence" value="ECO:0007669"/>
    <property type="project" value="UniProtKB-ARBA"/>
</dbReference>
<evidence type="ECO:0000256" key="1">
    <source>
        <dbReference type="ARBA" id="ARBA00000109"/>
    </source>
</evidence>
<dbReference type="InterPro" id="IPR000999">
    <property type="entry name" value="RNase_III_dom"/>
</dbReference>
<keyword evidence="19" id="KW-1185">Reference proteome</keyword>
<evidence type="ECO:0000256" key="9">
    <source>
        <dbReference type="ARBA" id="ARBA00022722"/>
    </source>
</evidence>
<keyword evidence="10 15" id="KW-0479">Metal-binding</keyword>
<dbReference type="CDD" id="cd00593">
    <property type="entry name" value="RIBOc"/>
    <property type="match status" value="1"/>
</dbReference>
<dbReference type="CDD" id="cd10845">
    <property type="entry name" value="DSRM_RNAse_III_family"/>
    <property type="match status" value="1"/>
</dbReference>
<evidence type="ECO:0000256" key="13">
    <source>
        <dbReference type="ARBA" id="ARBA00022842"/>
    </source>
</evidence>
<evidence type="ECO:0000259" key="17">
    <source>
        <dbReference type="PROSITE" id="PS50142"/>
    </source>
</evidence>
<feature type="binding site" evidence="15">
    <location>
        <position position="132"/>
    </location>
    <ligand>
        <name>Mg(2+)</name>
        <dbReference type="ChEBI" id="CHEBI:18420"/>
    </ligand>
</feature>
<keyword evidence="9 15" id="KW-0540">Nuclease</keyword>
<evidence type="ECO:0000256" key="4">
    <source>
        <dbReference type="ARBA" id="ARBA00011738"/>
    </source>
</evidence>
<dbReference type="GO" id="GO:0004525">
    <property type="term" value="F:ribonuclease III activity"/>
    <property type="evidence" value="ECO:0007669"/>
    <property type="project" value="UniProtKB-UniRule"/>
</dbReference>
<feature type="domain" description="RNase III" evidence="17">
    <location>
        <begin position="9"/>
        <end position="143"/>
    </location>
</feature>
<dbReference type="GO" id="GO:0010468">
    <property type="term" value="P:regulation of gene expression"/>
    <property type="evidence" value="ECO:0007669"/>
    <property type="project" value="TreeGrafter"/>
</dbReference>
<dbReference type="GO" id="GO:0005737">
    <property type="term" value="C:cytoplasm"/>
    <property type="evidence" value="ECO:0007669"/>
    <property type="project" value="UniProtKB-SubCell"/>
</dbReference>
<comment type="subunit">
    <text evidence="4 15">Homodimer.</text>
</comment>
<feature type="binding site" evidence="15">
    <location>
        <position position="129"/>
    </location>
    <ligand>
        <name>Mg(2+)</name>
        <dbReference type="ChEBI" id="CHEBI:18420"/>
    </ligand>
</feature>
<gene>
    <name evidence="15" type="primary">rnc</name>
    <name evidence="18" type="ORF">FB557_1714</name>
</gene>
<comment type="function">
    <text evidence="15">Digests double-stranded RNA. Involved in the processing of primary rRNA transcript to yield the immediate precursors to the large and small rRNAs (23S and 16S). Processes some mRNAs, and tRNAs when they are encoded in the rRNA operon. Processes pre-crRNA and tracrRNA of type II CRISPR loci if present in the organism.</text>
</comment>